<evidence type="ECO:0000259" key="1">
    <source>
        <dbReference type="PROSITE" id="PS51704"/>
    </source>
</evidence>
<dbReference type="EMBL" id="JBFALK010000035">
    <property type="protein sequence ID" value="MEV0974818.1"/>
    <property type="molecule type" value="Genomic_DNA"/>
</dbReference>
<dbReference type="PANTHER" id="PTHR46211:SF1">
    <property type="entry name" value="GLYCEROPHOSPHODIESTER PHOSPHODIESTERASE, CYTOPLASMIC"/>
    <property type="match status" value="1"/>
</dbReference>
<dbReference type="PANTHER" id="PTHR46211">
    <property type="entry name" value="GLYCEROPHOSPHORYL DIESTER PHOSPHODIESTERASE"/>
    <property type="match status" value="1"/>
</dbReference>
<dbReference type="Pfam" id="PF03009">
    <property type="entry name" value="GDPD"/>
    <property type="match status" value="1"/>
</dbReference>
<proteinExistence type="predicted"/>
<evidence type="ECO:0000313" key="3">
    <source>
        <dbReference type="Proteomes" id="UP001551675"/>
    </source>
</evidence>
<reference evidence="2 3" key="1">
    <citation type="submission" date="2024-06" db="EMBL/GenBank/DDBJ databases">
        <title>The Natural Products Discovery Center: Release of the First 8490 Sequenced Strains for Exploring Actinobacteria Biosynthetic Diversity.</title>
        <authorList>
            <person name="Kalkreuter E."/>
            <person name="Kautsar S.A."/>
            <person name="Yang D."/>
            <person name="Bader C.D."/>
            <person name="Teijaro C.N."/>
            <person name="Fluegel L."/>
            <person name="Davis C.M."/>
            <person name="Simpson J.R."/>
            <person name="Lauterbach L."/>
            <person name="Steele A.D."/>
            <person name="Gui C."/>
            <person name="Meng S."/>
            <person name="Li G."/>
            <person name="Viehrig K."/>
            <person name="Ye F."/>
            <person name="Su P."/>
            <person name="Kiefer A.F."/>
            <person name="Nichols A."/>
            <person name="Cepeda A.J."/>
            <person name="Yan W."/>
            <person name="Fan B."/>
            <person name="Jiang Y."/>
            <person name="Adhikari A."/>
            <person name="Zheng C.-J."/>
            <person name="Schuster L."/>
            <person name="Cowan T.M."/>
            <person name="Smanski M.J."/>
            <person name="Chevrette M.G."/>
            <person name="De Carvalho L.P.S."/>
            <person name="Shen B."/>
        </authorList>
    </citation>
    <scope>NUCLEOTIDE SEQUENCE [LARGE SCALE GENOMIC DNA]</scope>
    <source>
        <strain evidence="2 3">NPDC050100</strain>
    </source>
</reference>
<accession>A0ABV3GT54</accession>
<dbReference type="RefSeq" id="WP_358141856.1">
    <property type="nucleotide sequence ID" value="NZ_JBFALK010000035.1"/>
</dbReference>
<name>A0ABV3GT54_MICGL</name>
<dbReference type="InterPro" id="IPR017946">
    <property type="entry name" value="PLC-like_Pdiesterase_TIM-brl"/>
</dbReference>
<feature type="domain" description="GP-PDE" evidence="1">
    <location>
        <begin position="37"/>
        <end position="256"/>
    </location>
</feature>
<evidence type="ECO:0000313" key="2">
    <source>
        <dbReference type="EMBL" id="MEV0974818.1"/>
    </source>
</evidence>
<organism evidence="2 3">
    <name type="scientific">Microtetraspora glauca</name>
    <dbReference type="NCBI Taxonomy" id="1996"/>
    <lineage>
        <taxon>Bacteria</taxon>
        <taxon>Bacillati</taxon>
        <taxon>Actinomycetota</taxon>
        <taxon>Actinomycetes</taxon>
        <taxon>Streptosporangiales</taxon>
        <taxon>Streptosporangiaceae</taxon>
        <taxon>Microtetraspora</taxon>
    </lineage>
</organism>
<sequence>MAVSLPNALGTTLLVITMLDPSPGRTHLATSSSCPAPRLVSHRGYDATENTLAAFENALDAGSDRVEFDVHFTSDHQPVLMHDPTVDRTTTGTGRVADMTLAEFRALRTADGQRPPTLMGALRLVRDWGGRAMVELKEVPDAEDVRALREVYDVLDARRWASITSFSAAALRAVGSIGATRGLLSSSALRVSAAAGFSFVGVRYDRLTRALVREFRAAGLPVYAWTPNDRGDWRRLADYGVSGVVTDRTPAYLAWARSACSVPVTE</sequence>
<dbReference type="SUPFAM" id="SSF51695">
    <property type="entry name" value="PLC-like phosphodiesterases"/>
    <property type="match status" value="1"/>
</dbReference>
<dbReference type="Gene3D" id="3.20.20.190">
    <property type="entry name" value="Phosphatidylinositol (PI) phosphodiesterase"/>
    <property type="match status" value="1"/>
</dbReference>
<dbReference type="InterPro" id="IPR030395">
    <property type="entry name" value="GP_PDE_dom"/>
</dbReference>
<dbReference type="PROSITE" id="PS51704">
    <property type="entry name" value="GP_PDE"/>
    <property type="match status" value="1"/>
</dbReference>
<gene>
    <name evidence="2" type="ORF">AB0I59_40035</name>
</gene>
<dbReference type="Proteomes" id="UP001551675">
    <property type="component" value="Unassembled WGS sequence"/>
</dbReference>
<comment type="caution">
    <text evidence="2">The sequence shown here is derived from an EMBL/GenBank/DDBJ whole genome shotgun (WGS) entry which is preliminary data.</text>
</comment>
<protein>
    <submittedName>
        <fullName evidence="2">Glycerophosphodiester phosphodiesterase family protein</fullName>
    </submittedName>
</protein>
<keyword evidence="3" id="KW-1185">Reference proteome</keyword>